<gene>
    <name evidence="1" type="ORF">CD30_04490</name>
</gene>
<evidence type="ECO:0000313" key="1">
    <source>
        <dbReference type="EMBL" id="KGR91572.1"/>
    </source>
</evidence>
<dbReference type="RefSeq" id="WP_036172929.1">
    <property type="nucleotide sequence ID" value="NZ_AVCZ01000005.1"/>
</dbReference>
<protein>
    <submittedName>
        <fullName evidence="1">Uncharacterized protein</fullName>
    </submittedName>
</protein>
<dbReference type="AlphaFoldDB" id="A0A0A3JX35"/>
<dbReference type="Proteomes" id="UP000030595">
    <property type="component" value="Unassembled WGS sequence"/>
</dbReference>
<dbReference type="OrthoDB" id="120019at2"/>
<reference evidence="1 2" key="1">
    <citation type="submission" date="2014-02" db="EMBL/GenBank/DDBJ databases">
        <title>Draft genome sequence of Lysinibacillus massiliensis CCUG 49529.</title>
        <authorList>
            <person name="Zhang F."/>
            <person name="Wang G."/>
            <person name="Zhang L."/>
        </authorList>
    </citation>
    <scope>NUCLEOTIDE SEQUENCE [LARGE SCALE GENOMIC DNA]</scope>
    <source>
        <strain evidence="1 2">CCUG 49529</strain>
    </source>
</reference>
<evidence type="ECO:0000313" key="2">
    <source>
        <dbReference type="Proteomes" id="UP000030595"/>
    </source>
</evidence>
<proteinExistence type="predicted"/>
<sequence>MSLLLNFDFIDNNLVKNTINYLNDEEKSFLLKEPEQWDFNGTGFKNKTKLYDYMRDRGYIYKKELIKNINSNSRRTNEQTVQKMYQLFKKDTPLFIDTERLYRMLLLSSNLIFTPNEKICFTVMFENPYKQWSAEEIIKEAKKNNLLKLRVDKIEESLDRYLEKHCNKDSLVTYEITELTRFYRIHFTNFINYIRKFDK</sequence>
<accession>A0A0A3JX35</accession>
<keyword evidence="2" id="KW-1185">Reference proteome</keyword>
<organism evidence="1 2">
    <name type="scientific">Ureibacillus massiliensis 4400831 = CIP 108448 = CCUG 49529</name>
    <dbReference type="NCBI Taxonomy" id="1211035"/>
    <lineage>
        <taxon>Bacteria</taxon>
        <taxon>Bacillati</taxon>
        <taxon>Bacillota</taxon>
        <taxon>Bacilli</taxon>
        <taxon>Bacillales</taxon>
        <taxon>Caryophanaceae</taxon>
        <taxon>Ureibacillus</taxon>
    </lineage>
</organism>
<dbReference type="EMBL" id="JPVQ01000005">
    <property type="protein sequence ID" value="KGR91572.1"/>
    <property type="molecule type" value="Genomic_DNA"/>
</dbReference>
<name>A0A0A3JX35_9BACL</name>
<comment type="caution">
    <text evidence="1">The sequence shown here is derived from an EMBL/GenBank/DDBJ whole genome shotgun (WGS) entry which is preliminary data.</text>
</comment>